<dbReference type="CDD" id="cd09272">
    <property type="entry name" value="RNase_HI_RT_Ty1"/>
    <property type="match status" value="1"/>
</dbReference>
<dbReference type="Pfam" id="PF07727">
    <property type="entry name" value="RVT_2"/>
    <property type="match status" value="1"/>
</dbReference>
<feature type="compositionally biased region" description="Polar residues" evidence="1">
    <location>
        <begin position="348"/>
        <end position="360"/>
    </location>
</feature>
<reference evidence="3" key="1">
    <citation type="submission" date="2018-02" db="EMBL/GenBank/DDBJ databases">
        <authorList>
            <person name="Cohen D.B."/>
            <person name="Kent A.D."/>
        </authorList>
    </citation>
    <scope>NUCLEOTIDE SEQUENCE</scope>
</reference>
<evidence type="ECO:0000259" key="2">
    <source>
        <dbReference type="Pfam" id="PF07727"/>
    </source>
</evidence>
<accession>A0A2N9IDR0</accession>
<feature type="compositionally biased region" description="Polar residues" evidence="1">
    <location>
        <begin position="331"/>
        <end position="341"/>
    </location>
</feature>
<dbReference type="PANTHER" id="PTHR11439">
    <property type="entry name" value="GAG-POL-RELATED RETROTRANSPOSON"/>
    <property type="match status" value="1"/>
</dbReference>
<dbReference type="EMBL" id="OIVN01005780">
    <property type="protein sequence ID" value="SPD24007.1"/>
    <property type="molecule type" value="Genomic_DNA"/>
</dbReference>
<sequence length="769" mass="87034">MTQSKISKPIHVILDAYNYFLWAQGMCSFLKGRKLWLYVTRQRLPPKQQNDETEDTFALRLEDWDDVNHQIITWLHNTSTPSVSMEFGGYDTAKDLHQDLGERITVFHSRMRFLWDQLAASEPVIKTVSKAKLVSAHQELLHLHQFLMGILDDFEFVRSISSEWFLNSACCNHMTDNPHLTSAYTPPILPTITTADSSAMTDSRMGQIVRTARKVGRLFELTSLHFPSSSVSAPVVAASASIVLWHSRLDTVRALTNVASTPTSFWGEAALTAVYTINRCPSPIGNSDSQDDPLPDLFPEIPSTSTESVNPISDEFPPVDPTYDESPPANPTFNESLTADSTFDESPLSASATNPVNTTAPEPRHSHWVSTLPSHLCEFRYFSAFATLHEPHTFREASSDPLWQQAMKEELDALLKTDGIVDRYKARLVAKGFTQEYGIDYEETFAPVACLSSVRTLIIVSASRHRPLFQMDVKNALLNGELTEEIYMQLPLGFSHPPGFSHKVCCLRRALYGLKQAPRPCYFLGLEVSSSSDGYCLTQAKYTFDLISRARITDSKIVDTPIEYNNRLNTHDGEPLLDTTLYRQLFMAALRSLHYAVVLQILQYLKDTLFQGLHFSSQSSLILQAYFDADWARDPTDRRSTTGYCFLLGDSLIYWRSKKQYVVARSSTEAEYRALADTIAKLLWLRWLLQNLDVDCSTVVPIHCNNRNSIQIAHNDVFHEHTKHIKIDVITHYRVLCNSVQCLLQAISVNLFPNSSWCLFTQHKFEGGC</sequence>
<name>A0A2N9IDR0_FAGSY</name>
<organism evidence="3">
    <name type="scientific">Fagus sylvatica</name>
    <name type="common">Beechnut</name>
    <dbReference type="NCBI Taxonomy" id="28930"/>
    <lineage>
        <taxon>Eukaryota</taxon>
        <taxon>Viridiplantae</taxon>
        <taxon>Streptophyta</taxon>
        <taxon>Embryophyta</taxon>
        <taxon>Tracheophyta</taxon>
        <taxon>Spermatophyta</taxon>
        <taxon>Magnoliopsida</taxon>
        <taxon>eudicotyledons</taxon>
        <taxon>Gunneridae</taxon>
        <taxon>Pentapetalae</taxon>
        <taxon>rosids</taxon>
        <taxon>fabids</taxon>
        <taxon>Fagales</taxon>
        <taxon>Fagaceae</taxon>
        <taxon>Fagus</taxon>
    </lineage>
</organism>
<feature type="compositionally biased region" description="Polar residues" evidence="1">
    <location>
        <begin position="302"/>
        <end position="311"/>
    </location>
</feature>
<feature type="region of interest" description="Disordered" evidence="1">
    <location>
        <begin position="283"/>
        <end position="364"/>
    </location>
</feature>
<dbReference type="PANTHER" id="PTHR11439:SF461">
    <property type="entry name" value="OS10G0432200 PROTEIN"/>
    <property type="match status" value="1"/>
</dbReference>
<gene>
    <name evidence="3" type="ORF">FSB_LOCUS51889</name>
</gene>
<dbReference type="SUPFAM" id="SSF56672">
    <property type="entry name" value="DNA/RNA polymerases"/>
    <property type="match status" value="1"/>
</dbReference>
<proteinExistence type="predicted"/>
<dbReference type="InterPro" id="IPR013103">
    <property type="entry name" value="RVT_2"/>
</dbReference>
<evidence type="ECO:0000313" key="3">
    <source>
        <dbReference type="EMBL" id="SPD24007.1"/>
    </source>
</evidence>
<dbReference type="InterPro" id="IPR043502">
    <property type="entry name" value="DNA/RNA_pol_sf"/>
</dbReference>
<feature type="domain" description="Reverse transcriptase Ty1/copia-type" evidence="2">
    <location>
        <begin position="418"/>
        <end position="519"/>
    </location>
</feature>
<protein>
    <recommendedName>
        <fullName evidence="2">Reverse transcriptase Ty1/copia-type domain-containing protein</fullName>
    </recommendedName>
</protein>
<dbReference type="AlphaFoldDB" id="A0A2N9IDR0"/>
<evidence type="ECO:0000256" key="1">
    <source>
        <dbReference type="SAM" id="MobiDB-lite"/>
    </source>
</evidence>